<dbReference type="InterPro" id="IPR003894">
    <property type="entry name" value="TAFH_NHR1"/>
</dbReference>
<dbReference type="GO" id="GO:0016251">
    <property type="term" value="F:RNA polymerase II general transcription initiation factor activity"/>
    <property type="evidence" value="ECO:0007669"/>
    <property type="project" value="TreeGrafter"/>
</dbReference>
<evidence type="ECO:0000256" key="4">
    <source>
        <dbReference type="ARBA" id="ARBA00023163"/>
    </source>
</evidence>
<protein>
    <submittedName>
        <fullName evidence="9">TAFH domain-containing protein</fullName>
    </submittedName>
</protein>
<keyword evidence="5" id="KW-0539">Nucleus</keyword>
<accession>A0A0N4UCY4</accession>
<evidence type="ECO:0000256" key="2">
    <source>
        <dbReference type="ARBA" id="ARBA00006178"/>
    </source>
</evidence>
<keyword evidence="3" id="KW-0805">Transcription regulation</keyword>
<dbReference type="Pfam" id="PF05236">
    <property type="entry name" value="TAF4"/>
    <property type="match status" value="1"/>
</dbReference>
<dbReference type="GO" id="GO:0006367">
    <property type="term" value="P:transcription initiation at RNA polymerase II promoter"/>
    <property type="evidence" value="ECO:0007669"/>
    <property type="project" value="TreeGrafter"/>
</dbReference>
<comment type="subcellular location">
    <subcellularLocation>
        <location evidence="1">Nucleus</location>
    </subcellularLocation>
</comment>
<dbReference type="InterPro" id="IPR045144">
    <property type="entry name" value="TAF4"/>
</dbReference>
<evidence type="ECO:0000313" key="9">
    <source>
        <dbReference type="WBParaSite" id="DME_0000515201-mRNA-1"/>
    </source>
</evidence>
<dbReference type="GO" id="GO:0003677">
    <property type="term" value="F:DNA binding"/>
    <property type="evidence" value="ECO:0007669"/>
    <property type="project" value="TreeGrafter"/>
</dbReference>
<dbReference type="InterPro" id="IPR007900">
    <property type="entry name" value="TAF4_C"/>
</dbReference>
<dbReference type="InterPro" id="IPR037249">
    <property type="entry name" value="TAFH/NHR1_dom_sf"/>
</dbReference>
<dbReference type="Proteomes" id="UP000038040">
    <property type="component" value="Unplaced"/>
</dbReference>
<evidence type="ECO:0000256" key="3">
    <source>
        <dbReference type="ARBA" id="ARBA00023015"/>
    </source>
</evidence>
<dbReference type="CDD" id="cd08045">
    <property type="entry name" value="HFD_TAF4"/>
    <property type="match status" value="1"/>
</dbReference>
<dbReference type="GO" id="GO:0005669">
    <property type="term" value="C:transcription factor TFIID complex"/>
    <property type="evidence" value="ECO:0007669"/>
    <property type="project" value="InterPro"/>
</dbReference>
<evidence type="ECO:0000256" key="5">
    <source>
        <dbReference type="ARBA" id="ARBA00023242"/>
    </source>
</evidence>
<evidence type="ECO:0000259" key="7">
    <source>
        <dbReference type="PROSITE" id="PS51119"/>
    </source>
</evidence>
<dbReference type="WBParaSite" id="DME_0000515201-mRNA-1">
    <property type="protein sequence ID" value="DME_0000515201-mRNA-1"/>
    <property type="gene ID" value="DME_0000515201"/>
</dbReference>
<dbReference type="PROSITE" id="PS51119">
    <property type="entry name" value="TAFH"/>
    <property type="match status" value="1"/>
</dbReference>
<dbReference type="Gene3D" id="1.20.120.1110">
    <property type="entry name" value="TAFH/NHR1 domain"/>
    <property type="match status" value="1"/>
</dbReference>
<comment type="similarity">
    <text evidence="2">Belongs to the TAF4 family.</text>
</comment>
<reference evidence="9" key="1">
    <citation type="submission" date="2017-02" db="UniProtKB">
        <authorList>
            <consortium name="WormBaseParasite"/>
        </authorList>
    </citation>
    <scope>IDENTIFICATION</scope>
</reference>
<feature type="region of interest" description="Disordered" evidence="6">
    <location>
        <begin position="94"/>
        <end position="141"/>
    </location>
</feature>
<evidence type="ECO:0000256" key="1">
    <source>
        <dbReference type="ARBA" id="ARBA00004123"/>
    </source>
</evidence>
<dbReference type="AlphaFoldDB" id="A0A0N4UCY4"/>
<name>A0A0N4UCY4_DRAME</name>
<feature type="domain" description="TAFH" evidence="7">
    <location>
        <begin position="202"/>
        <end position="295"/>
    </location>
</feature>
<dbReference type="PANTHER" id="PTHR15138:SF14">
    <property type="entry name" value="TRANSCRIPTION INITIATION FACTOR TFIID SUBUNIT 4"/>
    <property type="match status" value="1"/>
</dbReference>
<evidence type="ECO:0000313" key="8">
    <source>
        <dbReference type="Proteomes" id="UP000038040"/>
    </source>
</evidence>
<dbReference type="Pfam" id="PF07531">
    <property type="entry name" value="TAFH"/>
    <property type="match status" value="1"/>
</dbReference>
<keyword evidence="4" id="KW-0804">Transcription</keyword>
<evidence type="ECO:0000256" key="6">
    <source>
        <dbReference type="SAM" id="MobiDB-lite"/>
    </source>
</evidence>
<proteinExistence type="inferred from homology"/>
<dbReference type="SMART" id="SM00549">
    <property type="entry name" value="TAFH"/>
    <property type="match status" value="1"/>
</dbReference>
<sequence>MYILEPALSTSFSSQQISRQNDINGNNIPLCAAVKQNVQYVVMNQGPTNPQMLTTDQYGNVVTGNHQQMANMSHAQQQQQPQQQIQHQTQQYQTQQQLQQHQPLQQQQPLLSQQQHQSQQQQPLLSQQHQSQQQQPLLSQQQQHQSQQQQQLLSQQQQHQSQQQQPLLSQQQQHQSQQQQQLLSQQQQQQTTSSTATAAEHASMVSKCARFFRTLLNLSIQHDQAQRVIESVKLVIYGSIPPEVFTVRLQEALNSQAQPHLLPFLQKTLPALRTAMQKGEVVLEGINPPSTNQIIETQSNSQYETVRPNNENSYITQRPIASIVQQNVTGTKSVKGELVDESQVDGSEMNLSDGEVRILPPNHITRLLNADIIARKIQRVMPDGGHPQDDVVTMISQAAEYRLRNVLARLSVTAEHRLEPLRNHPFYEVIDDTRRQLRFVEEMEKQEHEKRENREKEALIRLSKSKGKDKEIIVEKARQLQRADQEAARNRDANAAAIAALSGSKSVKRTWQDANNPLEQAAAVGLSTQILRTRTKRVTMKDLYYVISTDPIAKNSQLRHRLELFSSAADAISLKDKK</sequence>
<organism evidence="8 9">
    <name type="scientific">Dracunculus medinensis</name>
    <name type="common">Guinea worm</name>
    <dbReference type="NCBI Taxonomy" id="318479"/>
    <lineage>
        <taxon>Eukaryota</taxon>
        <taxon>Metazoa</taxon>
        <taxon>Ecdysozoa</taxon>
        <taxon>Nematoda</taxon>
        <taxon>Chromadorea</taxon>
        <taxon>Rhabditida</taxon>
        <taxon>Spirurina</taxon>
        <taxon>Dracunculoidea</taxon>
        <taxon>Dracunculidae</taxon>
        <taxon>Dracunculus</taxon>
    </lineage>
</organism>
<dbReference type="SUPFAM" id="SSF158553">
    <property type="entry name" value="TAFH domain-like"/>
    <property type="match status" value="1"/>
</dbReference>
<dbReference type="PANTHER" id="PTHR15138">
    <property type="entry name" value="TRANSCRIPTION INITIATION FACTOR TFIID SUBUNIT 4"/>
    <property type="match status" value="1"/>
</dbReference>